<evidence type="ECO:0000259" key="3">
    <source>
        <dbReference type="PROSITE" id="PS51180"/>
    </source>
</evidence>
<feature type="region of interest" description="Disordered" evidence="2">
    <location>
        <begin position="1"/>
        <end position="20"/>
    </location>
</feature>
<protein>
    <recommendedName>
        <fullName evidence="3">BRO1 domain-containing protein</fullName>
    </recommendedName>
</protein>
<proteinExistence type="inferred from homology"/>
<dbReference type="InterPro" id="IPR038499">
    <property type="entry name" value="BRO1_sf"/>
</dbReference>
<dbReference type="PANTHER" id="PTHR23032">
    <property type="entry name" value="BRO1 DOMAIN-CONTAINING PROTEIN BROX"/>
    <property type="match status" value="1"/>
</dbReference>
<keyword evidence="5" id="KW-1185">Reference proteome</keyword>
<dbReference type="CDD" id="cd09034">
    <property type="entry name" value="BRO1_Alix_like"/>
    <property type="match status" value="1"/>
</dbReference>
<feature type="domain" description="BRO1" evidence="3">
    <location>
        <begin position="25"/>
        <end position="468"/>
    </location>
</feature>
<dbReference type="PANTHER" id="PTHR23032:SF13">
    <property type="entry name" value="BRO1 DOMAIN-CONTAINING PROTEIN BROX"/>
    <property type="match status" value="1"/>
</dbReference>
<dbReference type="PROSITE" id="PS51180">
    <property type="entry name" value="BRO1"/>
    <property type="match status" value="1"/>
</dbReference>
<comment type="similarity">
    <text evidence="1">Belongs to the BROX family.</text>
</comment>
<dbReference type="Gene3D" id="1.25.40.280">
    <property type="entry name" value="alix/aip1 like domains"/>
    <property type="match status" value="2"/>
</dbReference>
<evidence type="ECO:0000313" key="4">
    <source>
        <dbReference type="EMBL" id="GMN46177.1"/>
    </source>
</evidence>
<dbReference type="EMBL" id="BTGU01000022">
    <property type="protein sequence ID" value="GMN46177.1"/>
    <property type="molecule type" value="Genomic_DNA"/>
</dbReference>
<dbReference type="InterPro" id="IPR004328">
    <property type="entry name" value="BRO1_dom"/>
</dbReference>
<dbReference type="InterPro" id="IPR038898">
    <property type="entry name" value="BROX"/>
</dbReference>
<reference evidence="4" key="1">
    <citation type="submission" date="2023-07" db="EMBL/GenBank/DDBJ databases">
        <title>draft genome sequence of fig (Ficus carica).</title>
        <authorList>
            <person name="Takahashi T."/>
            <person name="Nishimura K."/>
        </authorList>
    </citation>
    <scope>NUCLEOTIDE SEQUENCE</scope>
</reference>
<evidence type="ECO:0000256" key="1">
    <source>
        <dbReference type="ARBA" id="ARBA00008901"/>
    </source>
</evidence>
<comment type="caution">
    <text evidence="4">The sequence shown here is derived from an EMBL/GenBank/DDBJ whole genome shotgun (WGS) entry which is preliminary data.</text>
</comment>
<gene>
    <name evidence="4" type="ORF">TIFTF001_015366</name>
</gene>
<accession>A0AA88A7S1</accession>
<feature type="compositionally biased region" description="Polar residues" evidence="2">
    <location>
        <begin position="459"/>
        <end position="468"/>
    </location>
</feature>
<dbReference type="SMART" id="SM01041">
    <property type="entry name" value="BRO1"/>
    <property type="match status" value="1"/>
</dbReference>
<evidence type="ECO:0000256" key="2">
    <source>
        <dbReference type="SAM" id="MobiDB-lite"/>
    </source>
</evidence>
<organism evidence="4 5">
    <name type="scientific">Ficus carica</name>
    <name type="common">Common fig</name>
    <dbReference type="NCBI Taxonomy" id="3494"/>
    <lineage>
        <taxon>Eukaryota</taxon>
        <taxon>Viridiplantae</taxon>
        <taxon>Streptophyta</taxon>
        <taxon>Embryophyta</taxon>
        <taxon>Tracheophyta</taxon>
        <taxon>Spermatophyta</taxon>
        <taxon>Magnoliopsida</taxon>
        <taxon>eudicotyledons</taxon>
        <taxon>Gunneridae</taxon>
        <taxon>Pentapetalae</taxon>
        <taxon>rosids</taxon>
        <taxon>fabids</taxon>
        <taxon>Rosales</taxon>
        <taxon>Moraceae</taxon>
        <taxon>Ficeae</taxon>
        <taxon>Ficus</taxon>
    </lineage>
</organism>
<feature type="region of interest" description="Disordered" evidence="2">
    <location>
        <begin position="445"/>
        <end position="468"/>
    </location>
</feature>
<dbReference type="AlphaFoldDB" id="A0AA88A7S1"/>
<dbReference type="Proteomes" id="UP001187192">
    <property type="component" value="Unassembled WGS sequence"/>
</dbReference>
<name>A0AA88A7S1_FICCA</name>
<evidence type="ECO:0000313" key="5">
    <source>
        <dbReference type="Proteomes" id="UP001187192"/>
    </source>
</evidence>
<sequence>MGCIFSTPKDTGGNRRRPGNIGEVSVYVPGLRIPKPVDFSQSLADHLSKSLVERLSALRTRIVVMAGQEGPTITRTRRKTQHGGSTLADLQQALEDYLPVLLGLVKDGSQLQHKVQFVWINQEDEAEETAMSNTWYEVLSVLHLMAMLSLSQANLLLLPRTSADGYQPKVSEAENRRASVDVFLKAAGYLDCAVRHVLPQLSPELRRNLPVDLAEGVLRALCLQALGQVITFSGGTELMKASFLFLKGVDIQLGMAIDSAKATLAVKRRLACEMVKYWQQAQDNIMNLPLSNGWGEKHRLFVTWKYLEAKSAHLVLVINLISIDNVETLLKLDAGAYYYHGLILDEGNTEKSHGMAVAALQAADEYFKESKRASEAFNAAPPLSRNPPLWGTMKYLSEKIPKDTSSKVRINRDLYSHEKIMETAPTLPDFALALKPDEYQLPPVDASWNEDHINKGQAGVNQLRNDKR</sequence>